<feature type="domain" description="RING-type" evidence="6">
    <location>
        <begin position="208"/>
        <end position="254"/>
    </location>
</feature>
<name>A0A2G5T2A9_9PELO</name>
<evidence type="ECO:0000313" key="7">
    <source>
        <dbReference type="EMBL" id="PIC21407.1"/>
    </source>
</evidence>
<dbReference type="GO" id="GO:0008270">
    <property type="term" value="F:zinc ion binding"/>
    <property type="evidence" value="ECO:0007669"/>
    <property type="project" value="UniProtKB-KW"/>
</dbReference>
<evidence type="ECO:0000256" key="3">
    <source>
        <dbReference type="ARBA" id="ARBA00022833"/>
    </source>
</evidence>
<dbReference type="InterPro" id="IPR001841">
    <property type="entry name" value="Znf_RING"/>
</dbReference>
<dbReference type="GO" id="GO:0016567">
    <property type="term" value="P:protein ubiquitination"/>
    <property type="evidence" value="ECO:0007669"/>
    <property type="project" value="TreeGrafter"/>
</dbReference>
<dbReference type="InterPro" id="IPR013083">
    <property type="entry name" value="Znf_RING/FYVE/PHD"/>
</dbReference>
<dbReference type="Proteomes" id="UP000230233">
    <property type="component" value="Chromosome X"/>
</dbReference>
<gene>
    <name evidence="7" type="primary">Cnig_chr_X.g26249</name>
    <name evidence="7" type="ORF">B9Z55_026249</name>
</gene>
<dbReference type="PROSITE" id="PS50089">
    <property type="entry name" value="ZF_RING_2"/>
    <property type="match status" value="2"/>
</dbReference>
<dbReference type="AlphaFoldDB" id="A0A2G5T2A9"/>
<dbReference type="GO" id="GO:0061630">
    <property type="term" value="F:ubiquitin protein ligase activity"/>
    <property type="evidence" value="ECO:0007669"/>
    <property type="project" value="TreeGrafter"/>
</dbReference>
<evidence type="ECO:0000313" key="8">
    <source>
        <dbReference type="Proteomes" id="UP000230233"/>
    </source>
</evidence>
<keyword evidence="8" id="KW-1185">Reference proteome</keyword>
<keyword evidence="3" id="KW-0862">Zinc</keyword>
<comment type="caution">
    <text evidence="7">The sequence shown here is derived from an EMBL/GenBank/DDBJ whole genome shotgun (WGS) entry which is preliminary data.</text>
</comment>
<evidence type="ECO:0000256" key="1">
    <source>
        <dbReference type="ARBA" id="ARBA00022723"/>
    </source>
</evidence>
<accession>A0A2G5T2A9</accession>
<dbReference type="InterPro" id="IPR051435">
    <property type="entry name" value="RING_finger_E3_ubiq-ligases"/>
</dbReference>
<proteinExistence type="predicted"/>
<keyword evidence="1" id="KW-0479">Metal-binding</keyword>
<feature type="coiled-coil region" evidence="5">
    <location>
        <begin position="160"/>
        <end position="194"/>
    </location>
</feature>
<feature type="domain" description="RING-type" evidence="6">
    <location>
        <begin position="53"/>
        <end position="114"/>
    </location>
</feature>
<dbReference type="OrthoDB" id="8936585at2759"/>
<dbReference type="SMART" id="SM00184">
    <property type="entry name" value="RING"/>
    <property type="match status" value="2"/>
</dbReference>
<dbReference type="Gene3D" id="3.30.40.10">
    <property type="entry name" value="Zinc/RING finger domain, C3HC4 (zinc finger)"/>
    <property type="match status" value="2"/>
</dbReference>
<evidence type="ECO:0000256" key="2">
    <source>
        <dbReference type="ARBA" id="ARBA00022771"/>
    </source>
</evidence>
<dbReference type="PANTHER" id="PTHR22791:SF6">
    <property type="entry name" value="RING-TYPE DOMAIN-CONTAINING PROTEIN"/>
    <property type="match status" value="1"/>
</dbReference>
<organism evidence="7 8">
    <name type="scientific">Caenorhabditis nigoni</name>
    <dbReference type="NCBI Taxonomy" id="1611254"/>
    <lineage>
        <taxon>Eukaryota</taxon>
        <taxon>Metazoa</taxon>
        <taxon>Ecdysozoa</taxon>
        <taxon>Nematoda</taxon>
        <taxon>Chromadorea</taxon>
        <taxon>Rhabditida</taxon>
        <taxon>Rhabditina</taxon>
        <taxon>Rhabditomorpha</taxon>
        <taxon>Rhabditoidea</taxon>
        <taxon>Rhabditidae</taxon>
        <taxon>Peloderinae</taxon>
        <taxon>Caenorhabditis</taxon>
    </lineage>
</organism>
<sequence length="279" mass="31832">MPDNRGSAAERRASLLQLIHRLDRDLKHKIRNLEFQKSRRVQIQNAIKSCLECTICCNNFDCAEASPRVFGCGHVCCEKCVFQILEGKRRATRILMGTPSNTFPGVIVRCPTCRKQLPFSENQTELSIWKFLPLLEVINNFTNTAYLDDVDQHVQYEEVIVAGDETLARLRATIKNLEQKLLDANQRKISENNLHAILEKLSQPIKNCAKCHNPFQEAPHSLKCGHTFCAACNNLFFERFGEIGPAVVTCPTCQKLSHYQTNEKREIPIYLFISSSQLH</sequence>
<dbReference type="Pfam" id="PF13445">
    <property type="entry name" value="zf-RING_UBOX"/>
    <property type="match status" value="2"/>
</dbReference>
<keyword evidence="5" id="KW-0175">Coiled coil</keyword>
<dbReference type="SUPFAM" id="SSF57850">
    <property type="entry name" value="RING/U-box"/>
    <property type="match status" value="2"/>
</dbReference>
<dbReference type="InterPro" id="IPR027370">
    <property type="entry name" value="Znf-RING_euk"/>
</dbReference>
<evidence type="ECO:0000259" key="6">
    <source>
        <dbReference type="PROSITE" id="PS50089"/>
    </source>
</evidence>
<keyword evidence="2 4" id="KW-0863">Zinc-finger</keyword>
<evidence type="ECO:0000256" key="4">
    <source>
        <dbReference type="PROSITE-ProRule" id="PRU00175"/>
    </source>
</evidence>
<dbReference type="PANTHER" id="PTHR22791">
    <property type="entry name" value="RING-TYPE DOMAIN-CONTAINING PROTEIN"/>
    <property type="match status" value="1"/>
</dbReference>
<protein>
    <recommendedName>
        <fullName evidence="6">RING-type domain-containing protein</fullName>
    </recommendedName>
</protein>
<evidence type="ECO:0000256" key="5">
    <source>
        <dbReference type="SAM" id="Coils"/>
    </source>
</evidence>
<dbReference type="EMBL" id="PDUG01000006">
    <property type="protein sequence ID" value="PIC21407.1"/>
    <property type="molecule type" value="Genomic_DNA"/>
</dbReference>
<reference evidence="8" key="1">
    <citation type="submission" date="2017-10" db="EMBL/GenBank/DDBJ databases">
        <title>Rapid genome shrinkage in a self-fertile nematode reveals novel sperm competition proteins.</title>
        <authorList>
            <person name="Yin D."/>
            <person name="Schwarz E.M."/>
            <person name="Thomas C.G."/>
            <person name="Felde R.L."/>
            <person name="Korf I.F."/>
            <person name="Cutter A.D."/>
            <person name="Schartner C.M."/>
            <person name="Ralston E.J."/>
            <person name="Meyer B.J."/>
            <person name="Haag E.S."/>
        </authorList>
    </citation>
    <scope>NUCLEOTIDE SEQUENCE [LARGE SCALE GENOMIC DNA]</scope>
    <source>
        <strain evidence="8">JU1422</strain>
    </source>
</reference>